<evidence type="ECO:0000313" key="1">
    <source>
        <dbReference type="EMBL" id="SVD21715.1"/>
    </source>
</evidence>
<name>A0A382TIW0_9ZZZZ</name>
<sequence length="43" mass="5079">MQPGDVKKSFANIKKLTEKLDYRISVSINKGIPKFIEWYKSYN</sequence>
<evidence type="ECO:0008006" key="2">
    <source>
        <dbReference type="Google" id="ProtNLM"/>
    </source>
</evidence>
<reference evidence="1" key="1">
    <citation type="submission" date="2018-05" db="EMBL/GenBank/DDBJ databases">
        <authorList>
            <person name="Lanie J.A."/>
            <person name="Ng W.-L."/>
            <person name="Kazmierczak K.M."/>
            <person name="Andrzejewski T.M."/>
            <person name="Davidsen T.M."/>
            <person name="Wayne K.J."/>
            <person name="Tettelin H."/>
            <person name="Glass J.I."/>
            <person name="Rusch D."/>
            <person name="Podicherti R."/>
            <person name="Tsui H.-C.T."/>
            <person name="Winkler M.E."/>
        </authorList>
    </citation>
    <scope>NUCLEOTIDE SEQUENCE</scope>
</reference>
<proteinExistence type="predicted"/>
<accession>A0A382TIW0</accession>
<organism evidence="1">
    <name type="scientific">marine metagenome</name>
    <dbReference type="NCBI Taxonomy" id="408172"/>
    <lineage>
        <taxon>unclassified sequences</taxon>
        <taxon>metagenomes</taxon>
        <taxon>ecological metagenomes</taxon>
    </lineage>
</organism>
<dbReference type="AlphaFoldDB" id="A0A382TIW0"/>
<dbReference type="EMBL" id="UINC01136761">
    <property type="protein sequence ID" value="SVD21715.1"/>
    <property type="molecule type" value="Genomic_DNA"/>
</dbReference>
<dbReference type="SUPFAM" id="SSF51735">
    <property type="entry name" value="NAD(P)-binding Rossmann-fold domains"/>
    <property type="match status" value="1"/>
</dbReference>
<dbReference type="InterPro" id="IPR036291">
    <property type="entry name" value="NAD(P)-bd_dom_sf"/>
</dbReference>
<protein>
    <recommendedName>
        <fullName evidence="2">NAD-dependent epimerase/dehydratase domain-containing protein</fullName>
    </recommendedName>
</protein>
<gene>
    <name evidence="1" type="ORF">METZ01_LOCUS374569</name>
</gene>
<dbReference type="Gene3D" id="3.90.25.10">
    <property type="entry name" value="UDP-galactose 4-epimerase, domain 1"/>
    <property type="match status" value="1"/>
</dbReference>